<sequence length="143" mass="16265">MLSIYPAIFQKEKTGEYSVIFPDLNHLATCGSDLNEAMSMAVDCLAGYLYSEQLDGNNFPTPTPIDKIDIHCEDDEDSDYIEAFINLVSVDVAEYARQHFTKSVKKTLTIPQWLNDEAKRRNINFSKVLQVALMNEIKINNIQ</sequence>
<proteinExistence type="predicted"/>
<reference evidence="2" key="1">
    <citation type="journal article" date="2021" name="Proc. Natl. Acad. Sci. U.S.A.">
        <title>A Catalog of Tens of Thousands of Viruses from Human Metagenomes Reveals Hidden Associations with Chronic Diseases.</title>
        <authorList>
            <person name="Tisza M.J."/>
            <person name="Buck C.B."/>
        </authorList>
    </citation>
    <scope>NUCLEOTIDE SEQUENCE</scope>
    <source>
        <strain evidence="2">CtWdm1</strain>
    </source>
</reference>
<name>A0A8S5RXV9_9CAUD</name>
<dbReference type="Gene3D" id="3.30.160.250">
    <property type="match status" value="1"/>
</dbReference>
<evidence type="ECO:0000259" key="1">
    <source>
        <dbReference type="Pfam" id="PF15919"/>
    </source>
</evidence>
<dbReference type="EMBL" id="BK032509">
    <property type="protein sequence ID" value="DAF43504.1"/>
    <property type="molecule type" value="Genomic_DNA"/>
</dbReference>
<dbReference type="SUPFAM" id="SSF143100">
    <property type="entry name" value="TTHA1013/TTHA0281-like"/>
    <property type="match status" value="1"/>
</dbReference>
<organism evidence="2">
    <name type="scientific">Siphoviridae sp. ctWdm1</name>
    <dbReference type="NCBI Taxonomy" id="2827883"/>
    <lineage>
        <taxon>Viruses</taxon>
        <taxon>Duplodnaviria</taxon>
        <taxon>Heunggongvirae</taxon>
        <taxon>Uroviricota</taxon>
        <taxon>Caudoviricetes</taxon>
    </lineage>
</organism>
<evidence type="ECO:0000313" key="2">
    <source>
        <dbReference type="EMBL" id="DAF43504.1"/>
    </source>
</evidence>
<accession>A0A8S5RXV9</accession>
<dbReference type="Pfam" id="PF15919">
    <property type="entry name" value="HicB_lk_antitox"/>
    <property type="match status" value="1"/>
</dbReference>
<feature type="domain" description="HicB-like antitoxin of toxin-antitoxin system" evidence="1">
    <location>
        <begin position="5"/>
        <end position="119"/>
    </location>
</feature>
<dbReference type="InterPro" id="IPR035069">
    <property type="entry name" value="TTHA1013/TTHA0281-like"/>
</dbReference>
<protein>
    <submittedName>
        <fullName evidence="2">HIcB-like antitoxin</fullName>
    </submittedName>
</protein>
<dbReference type="InterPro" id="IPR031807">
    <property type="entry name" value="HicB-like"/>
</dbReference>